<accession>I7LXC1</accession>
<dbReference type="OrthoDB" id="2310150at2759"/>
<dbReference type="PRINTS" id="PR01577">
    <property type="entry name" value="KCNABCHANNEL"/>
</dbReference>
<dbReference type="Gene3D" id="3.20.20.100">
    <property type="entry name" value="NADP-dependent oxidoreductase domain"/>
    <property type="match status" value="1"/>
</dbReference>
<reference evidence="6" key="1">
    <citation type="journal article" date="2006" name="PLoS Biol.">
        <title>Macronuclear genome sequence of the ciliate Tetrahymena thermophila, a model eukaryote.</title>
        <authorList>
            <person name="Eisen J.A."/>
            <person name="Coyne R.S."/>
            <person name="Wu M."/>
            <person name="Wu D."/>
            <person name="Thiagarajan M."/>
            <person name="Wortman J.R."/>
            <person name="Badger J.H."/>
            <person name="Ren Q."/>
            <person name="Amedeo P."/>
            <person name="Jones K.M."/>
            <person name="Tallon L.J."/>
            <person name="Delcher A.L."/>
            <person name="Salzberg S.L."/>
            <person name="Silva J.C."/>
            <person name="Haas B.J."/>
            <person name="Majoros W.H."/>
            <person name="Farzad M."/>
            <person name="Carlton J.M."/>
            <person name="Smith R.K. Jr."/>
            <person name="Garg J."/>
            <person name="Pearlman R.E."/>
            <person name="Karrer K.M."/>
            <person name="Sun L."/>
            <person name="Manning G."/>
            <person name="Elde N.C."/>
            <person name="Turkewitz A.P."/>
            <person name="Asai D.J."/>
            <person name="Wilkes D.E."/>
            <person name="Wang Y."/>
            <person name="Cai H."/>
            <person name="Collins K."/>
            <person name="Stewart B.A."/>
            <person name="Lee S.R."/>
            <person name="Wilamowska K."/>
            <person name="Weinberg Z."/>
            <person name="Ruzzo W.L."/>
            <person name="Wloga D."/>
            <person name="Gaertig J."/>
            <person name="Frankel J."/>
            <person name="Tsao C.-C."/>
            <person name="Gorovsky M.A."/>
            <person name="Keeling P.J."/>
            <person name="Waller R.F."/>
            <person name="Patron N.J."/>
            <person name="Cherry J.M."/>
            <person name="Stover N.A."/>
            <person name="Krieger C.J."/>
            <person name="del Toro C."/>
            <person name="Ryder H.F."/>
            <person name="Williamson S.C."/>
            <person name="Barbeau R.A."/>
            <person name="Hamilton E.P."/>
            <person name="Orias E."/>
        </authorList>
    </citation>
    <scope>NUCLEOTIDE SEQUENCE [LARGE SCALE GENOMIC DNA]</scope>
    <source>
        <strain evidence="6">SB210</strain>
    </source>
</reference>
<dbReference type="InterPro" id="IPR036812">
    <property type="entry name" value="NAD(P)_OxRdtase_dom_sf"/>
</dbReference>
<evidence type="ECO:0000256" key="2">
    <source>
        <dbReference type="ARBA" id="ARBA00022857"/>
    </source>
</evidence>
<name>I7LXC1_TETTS</name>
<dbReference type="GeneID" id="7832418"/>
<evidence type="ECO:0000313" key="6">
    <source>
        <dbReference type="Proteomes" id="UP000009168"/>
    </source>
</evidence>
<dbReference type="InterPro" id="IPR023210">
    <property type="entry name" value="NADP_OxRdtase_dom"/>
</dbReference>
<dbReference type="GO" id="GO:0016491">
    <property type="term" value="F:oxidoreductase activity"/>
    <property type="evidence" value="ECO:0007669"/>
    <property type="project" value="UniProtKB-KW"/>
</dbReference>
<dbReference type="PANTHER" id="PTHR43150">
    <property type="entry name" value="HYPERKINETIC, ISOFORM M"/>
    <property type="match status" value="1"/>
</dbReference>
<gene>
    <name evidence="5" type="ORF">TTHERM_00300620</name>
</gene>
<evidence type="ECO:0000313" key="5">
    <source>
        <dbReference type="EMBL" id="EAS04344.1"/>
    </source>
</evidence>
<dbReference type="SUPFAM" id="SSF51430">
    <property type="entry name" value="NAD(P)-linked oxidoreductase"/>
    <property type="match status" value="1"/>
</dbReference>
<keyword evidence="3" id="KW-0560">Oxidoreductase</keyword>
<dbReference type="KEGG" id="tet:TTHERM_00300620"/>
<dbReference type="eggNOG" id="KOG1575">
    <property type="taxonomic scope" value="Eukaryota"/>
</dbReference>
<dbReference type="FunCoup" id="I7LXC1">
    <property type="interactions" value="29"/>
</dbReference>
<feature type="domain" description="NADP-dependent oxidoreductase" evidence="4">
    <location>
        <begin position="16"/>
        <end position="312"/>
    </location>
</feature>
<sequence length="348" mass="39927">MEYRYLGNTGLKVSVISFGNWLNSNDSSWTQRTIQLVKKAHSLGINFFDTAEVYGNGEAEKQMGQAIKELNVAREDLVISTKIFWSNREDKLNRVGLSRKHIMEGVNNSLKRLELDYVDIVFCHRFDKYTPLEETCKAFHDIVTAGKAHYWGTSEWTAAQIFEALMICERFNFTKPVVEQPQYNMIFREKFEKEYGRLFDLYRYGSTVWSPLLGGILTGKYNDGIKPDEQSRLTTFSDVPAIQNQLSNYFGEENKEKYTHMLKGLAEISKEIGCTQAQLAMAWVIKNKDVSTAITGASRPEQLEDIVGSVNYISKITPEIEARINTLTGKRPDGEMDFRLFSTLEPRR</sequence>
<keyword evidence="6" id="KW-1185">Reference proteome</keyword>
<dbReference type="HOGENOM" id="CLU_023205_2_0_1"/>
<dbReference type="EMBL" id="GG662449">
    <property type="protein sequence ID" value="EAS04344.1"/>
    <property type="molecule type" value="Genomic_DNA"/>
</dbReference>
<organism evidence="5 6">
    <name type="scientific">Tetrahymena thermophila (strain SB210)</name>
    <dbReference type="NCBI Taxonomy" id="312017"/>
    <lineage>
        <taxon>Eukaryota</taxon>
        <taxon>Sar</taxon>
        <taxon>Alveolata</taxon>
        <taxon>Ciliophora</taxon>
        <taxon>Intramacronucleata</taxon>
        <taxon>Oligohymenophorea</taxon>
        <taxon>Hymenostomatida</taxon>
        <taxon>Tetrahymenina</taxon>
        <taxon>Tetrahymenidae</taxon>
        <taxon>Tetrahymena</taxon>
    </lineage>
</organism>
<evidence type="ECO:0000256" key="1">
    <source>
        <dbReference type="ARBA" id="ARBA00006515"/>
    </source>
</evidence>
<evidence type="ECO:0000256" key="3">
    <source>
        <dbReference type="ARBA" id="ARBA00023002"/>
    </source>
</evidence>
<dbReference type="PANTHER" id="PTHR43150:SF2">
    <property type="entry name" value="HYPERKINETIC, ISOFORM M"/>
    <property type="match status" value="1"/>
</dbReference>
<protein>
    <submittedName>
        <fullName evidence="5">Aldo/keto reductase family oxidoreductase</fullName>
    </submittedName>
</protein>
<proteinExistence type="inferred from homology"/>
<dbReference type="STRING" id="312017.I7LXC1"/>
<dbReference type="Proteomes" id="UP000009168">
    <property type="component" value="Unassembled WGS sequence"/>
</dbReference>
<dbReference type="RefSeq" id="XP_001024589.1">
    <property type="nucleotide sequence ID" value="XM_001024589.1"/>
</dbReference>
<dbReference type="InParanoid" id="I7LXC1"/>
<comment type="similarity">
    <text evidence="1">Belongs to the shaker potassium channel beta subunit family.</text>
</comment>
<dbReference type="OMA" id="LMTRWAE"/>
<keyword evidence="2" id="KW-0521">NADP</keyword>
<dbReference type="InterPro" id="IPR005399">
    <property type="entry name" value="K_chnl_volt-dep_bsu_KCNAB-rel"/>
</dbReference>
<dbReference type="AlphaFoldDB" id="I7LXC1"/>
<evidence type="ECO:0000259" key="4">
    <source>
        <dbReference type="Pfam" id="PF00248"/>
    </source>
</evidence>
<dbReference type="Pfam" id="PF00248">
    <property type="entry name" value="Aldo_ket_red"/>
    <property type="match status" value="1"/>
</dbReference>